<gene>
    <name evidence="6" type="ORF">PLOB_00001037</name>
</gene>
<evidence type="ECO:0000313" key="6">
    <source>
        <dbReference type="EMBL" id="CAH3042636.1"/>
    </source>
</evidence>
<dbReference type="InterPro" id="IPR009829">
    <property type="entry name" value="SKA1"/>
</dbReference>
<accession>A0ABN8N4Z4</accession>
<protein>
    <recommendedName>
        <fullName evidence="2">SKA complex subunit 1</fullName>
    </recommendedName>
    <alternativeName>
        <fullName evidence="3">Spindle and kinetochore-associated protein 1</fullName>
    </alternativeName>
</protein>
<proteinExistence type="inferred from homology"/>
<keyword evidence="7" id="KW-1185">Reference proteome</keyword>
<dbReference type="InterPro" id="IPR042031">
    <property type="entry name" value="SKA1_MBD_sf"/>
</dbReference>
<comment type="similarity">
    <text evidence="1">Belongs to the SKA1 family.</text>
</comment>
<organism evidence="6 7">
    <name type="scientific">Porites lobata</name>
    <dbReference type="NCBI Taxonomy" id="104759"/>
    <lineage>
        <taxon>Eukaryota</taxon>
        <taxon>Metazoa</taxon>
        <taxon>Cnidaria</taxon>
        <taxon>Anthozoa</taxon>
        <taxon>Hexacorallia</taxon>
        <taxon>Scleractinia</taxon>
        <taxon>Fungiina</taxon>
        <taxon>Poritidae</taxon>
        <taxon>Porites</taxon>
    </lineage>
</organism>
<feature type="compositionally biased region" description="Basic and acidic residues" evidence="5">
    <location>
        <begin position="131"/>
        <end position="148"/>
    </location>
</feature>
<keyword evidence="4" id="KW-0175">Coiled coil</keyword>
<feature type="region of interest" description="Disordered" evidence="5">
    <location>
        <begin position="121"/>
        <end position="165"/>
    </location>
</feature>
<evidence type="ECO:0000256" key="5">
    <source>
        <dbReference type="SAM" id="MobiDB-lite"/>
    </source>
</evidence>
<evidence type="ECO:0000256" key="1">
    <source>
        <dbReference type="ARBA" id="ARBA00006836"/>
    </source>
</evidence>
<dbReference type="Proteomes" id="UP001159405">
    <property type="component" value="Unassembled WGS sequence"/>
</dbReference>
<evidence type="ECO:0000256" key="2">
    <source>
        <dbReference type="ARBA" id="ARBA00047182"/>
    </source>
</evidence>
<name>A0ABN8N4Z4_9CNID</name>
<dbReference type="PANTHER" id="PTHR28573:SF1">
    <property type="entry name" value="SPINDLE AND KINETOCHORE-ASSOCIATED PROTEIN 1"/>
    <property type="match status" value="1"/>
</dbReference>
<dbReference type="Gene3D" id="6.10.250.1370">
    <property type="match status" value="1"/>
</dbReference>
<dbReference type="PANTHER" id="PTHR28573">
    <property type="entry name" value="SPINDLE AND KINETOCHORE-ASSOCIATED PROTEIN 1"/>
    <property type="match status" value="1"/>
</dbReference>
<reference evidence="6 7" key="1">
    <citation type="submission" date="2022-05" db="EMBL/GenBank/DDBJ databases">
        <authorList>
            <consortium name="Genoscope - CEA"/>
            <person name="William W."/>
        </authorList>
    </citation>
    <scope>NUCLEOTIDE SEQUENCE [LARGE SCALE GENOMIC DNA]</scope>
</reference>
<feature type="coiled-coil region" evidence="4">
    <location>
        <begin position="73"/>
        <end position="100"/>
    </location>
</feature>
<evidence type="ECO:0000256" key="4">
    <source>
        <dbReference type="SAM" id="Coils"/>
    </source>
</evidence>
<dbReference type="Gene3D" id="1.10.10.1890">
    <property type="entry name" value="Ska1 microtubule binding domain-like"/>
    <property type="match status" value="1"/>
</dbReference>
<evidence type="ECO:0000256" key="3">
    <source>
        <dbReference type="ARBA" id="ARBA00047202"/>
    </source>
</evidence>
<dbReference type="EMBL" id="CALNXK010000010">
    <property type="protein sequence ID" value="CAH3042636.1"/>
    <property type="molecule type" value="Genomic_DNA"/>
</dbReference>
<dbReference type="Pfam" id="PF07160">
    <property type="entry name" value="SKA1"/>
    <property type="match status" value="1"/>
</dbReference>
<evidence type="ECO:0000313" key="7">
    <source>
        <dbReference type="Proteomes" id="UP001159405"/>
    </source>
</evidence>
<comment type="caution">
    <text evidence="6">The sequence shown here is derived from an EMBL/GenBank/DDBJ whole genome shotgun (WGS) entry which is preliminary data.</text>
</comment>
<sequence>MGINQIQSLKGQSLLAPAIILSPAVIIENLALKLKMASTLEDIAELFATKTTNLKRCVEIRSAGSSSTCISVLKSIENELKEIEAALDSLQADVKKEKVLLEQGEAMKEAAVKFRERLEHTSSNLPPHLPGFEKKVQRPSKEKDEPLKESLQNPRKTKRVKDISTADNGSRFPKLAYLTVEEFEEIPKYIKGRISYDQVNNAIDEIHKVIIAKYKILRLPRSAMGEPVMKKYKAFKEAETPETEGEYFFVDDDLKTYSQLKMDSTGKAILIMLRHCGRLREVRSKKLLRYVLKL</sequence>